<evidence type="ECO:0000256" key="1">
    <source>
        <dbReference type="SAM" id="MobiDB-lite"/>
    </source>
</evidence>
<evidence type="ECO:0000313" key="3">
    <source>
        <dbReference type="EMBL" id="TVY43697.1"/>
    </source>
</evidence>
<feature type="region of interest" description="Disordered" evidence="1">
    <location>
        <begin position="284"/>
        <end position="305"/>
    </location>
</feature>
<evidence type="ECO:0008006" key="5">
    <source>
        <dbReference type="Google" id="ProtNLM"/>
    </source>
</evidence>
<sequence>MVSPLLLSFYMLWTLCALPAKSLWFRRSNVHLNSAAKGPGETIYNTQGSGPNHNFFTYSVPSPSVITPTLTSQSMIVTSVVAAYEVCNTPAPNTTSTCSTVFRNITTSLCSTVLTAWFTSITVTDCNQNITFSTQSSYSLATATTISSTPPAFPAGQASSQGPTAATFVQSVVSYFIAPWQSLAANTPNNITVLICKFDQDKNKICQEIQEVWVVHTESVPVTSTSMVSVSTSFTVPAVLLLGPSQSITAPKGAFELTTEIEYTSLSANGTTFTSTISESGTLTSAPLGAAPSQSETSTTTSTTTITILGKPTTTTRTLTLVIESKPTAIISPTSRNISTGSMHPLP</sequence>
<dbReference type="Proteomes" id="UP000443090">
    <property type="component" value="Unassembled WGS sequence"/>
</dbReference>
<accession>A0A8H8UH44</accession>
<feature type="chain" id="PRO_5034518353" description="Agglutinin-like protein" evidence="2">
    <location>
        <begin position="23"/>
        <end position="347"/>
    </location>
</feature>
<protein>
    <recommendedName>
        <fullName evidence="5">Agglutinin-like protein</fullName>
    </recommendedName>
</protein>
<dbReference type="AlphaFoldDB" id="A0A8H8UH44"/>
<evidence type="ECO:0000256" key="2">
    <source>
        <dbReference type="SAM" id="SignalP"/>
    </source>
</evidence>
<keyword evidence="4" id="KW-1185">Reference proteome</keyword>
<organism evidence="3 4">
    <name type="scientific">Lachnellula occidentalis</name>
    <dbReference type="NCBI Taxonomy" id="215460"/>
    <lineage>
        <taxon>Eukaryota</taxon>
        <taxon>Fungi</taxon>
        <taxon>Dikarya</taxon>
        <taxon>Ascomycota</taxon>
        <taxon>Pezizomycotina</taxon>
        <taxon>Leotiomycetes</taxon>
        <taxon>Helotiales</taxon>
        <taxon>Lachnaceae</taxon>
        <taxon>Lachnellula</taxon>
    </lineage>
</organism>
<keyword evidence="2" id="KW-0732">Signal</keyword>
<dbReference type="OrthoDB" id="4121208at2759"/>
<comment type="caution">
    <text evidence="3">The sequence shown here is derived from an EMBL/GenBank/DDBJ whole genome shotgun (WGS) entry which is preliminary data.</text>
</comment>
<gene>
    <name evidence="3" type="ORF">LOCC1_G004785</name>
</gene>
<name>A0A8H8UH44_9HELO</name>
<feature type="signal peptide" evidence="2">
    <location>
        <begin position="1"/>
        <end position="22"/>
    </location>
</feature>
<proteinExistence type="predicted"/>
<dbReference type="EMBL" id="QGMI01000268">
    <property type="protein sequence ID" value="TVY43697.1"/>
    <property type="molecule type" value="Genomic_DNA"/>
</dbReference>
<feature type="compositionally biased region" description="Low complexity" evidence="1">
    <location>
        <begin position="295"/>
        <end position="305"/>
    </location>
</feature>
<evidence type="ECO:0000313" key="4">
    <source>
        <dbReference type="Proteomes" id="UP000443090"/>
    </source>
</evidence>
<reference evidence="3 4" key="1">
    <citation type="submission" date="2018-05" db="EMBL/GenBank/DDBJ databases">
        <title>Genome sequencing and assembly of the regulated plant pathogen Lachnellula willkommii and related sister species for the development of diagnostic species identification markers.</title>
        <authorList>
            <person name="Giroux E."/>
            <person name="Bilodeau G."/>
        </authorList>
    </citation>
    <scope>NUCLEOTIDE SEQUENCE [LARGE SCALE GENOMIC DNA]</scope>
    <source>
        <strain evidence="3 4">CBS 160.35</strain>
    </source>
</reference>